<proteinExistence type="predicted"/>
<dbReference type="RefSeq" id="WP_290290133.1">
    <property type="nucleotide sequence ID" value="NZ_CP047211.1"/>
</dbReference>
<accession>A0ABV7ZRF5</accession>
<sequence length="192" mass="19017">MDMVGGASGRSGTGASVAAGIGALLAASVVPKARAVRTGGIDATDLAVVALTPTSVTLAFASRTAPHPAFGPVRPTVPTLGEVAMAPADDPAVMADPVGPAAIPGPGGTWARPGMPELPVVAAGDSGTGVHVITVDGLEPGREYVFECRCDGTPATPGPMTENRPDSPEVCGRITTPARRQAAGPVARKPRA</sequence>
<comment type="caution">
    <text evidence="2">The sequence shown here is derived from an EMBL/GenBank/DDBJ whole genome shotgun (WGS) entry which is preliminary data.</text>
</comment>
<dbReference type="Proteomes" id="UP001595751">
    <property type="component" value="Unassembled WGS sequence"/>
</dbReference>
<evidence type="ECO:0000256" key="1">
    <source>
        <dbReference type="SAM" id="MobiDB-lite"/>
    </source>
</evidence>
<dbReference type="EMBL" id="JBHRZN010000003">
    <property type="protein sequence ID" value="MFC3850444.1"/>
    <property type="molecule type" value="Genomic_DNA"/>
</dbReference>
<name>A0ABV7ZRF5_9CORY</name>
<keyword evidence="3" id="KW-1185">Reference proteome</keyword>
<organism evidence="2 3">
    <name type="scientific">Corynebacterium hansenii</name>
    <dbReference type="NCBI Taxonomy" id="394964"/>
    <lineage>
        <taxon>Bacteria</taxon>
        <taxon>Bacillati</taxon>
        <taxon>Actinomycetota</taxon>
        <taxon>Actinomycetes</taxon>
        <taxon>Mycobacteriales</taxon>
        <taxon>Corynebacteriaceae</taxon>
        <taxon>Corynebacterium</taxon>
    </lineage>
</organism>
<feature type="region of interest" description="Disordered" evidence="1">
    <location>
        <begin position="154"/>
        <end position="192"/>
    </location>
</feature>
<gene>
    <name evidence="2" type="ORF">ACFORJ_09760</name>
</gene>
<protein>
    <recommendedName>
        <fullName evidence="4">Fibronectin type-III domain-containing protein</fullName>
    </recommendedName>
</protein>
<evidence type="ECO:0000313" key="2">
    <source>
        <dbReference type="EMBL" id="MFC3850444.1"/>
    </source>
</evidence>
<evidence type="ECO:0008006" key="4">
    <source>
        <dbReference type="Google" id="ProtNLM"/>
    </source>
</evidence>
<evidence type="ECO:0000313" key="3">
    <source>
        <dbReference type="Proteomes" id="UP001595751"/>
    </source>
</evidence>
<reference evidence="3" key="1">
    <citation type="journal article" date="2019" name="Int. J. Syst. Evol. Microbiol.">
        <title>The Global Catalogue of Microorganisms (GCM) 10K type strain sequencing project: providing services to taxonomists for standard genome sequencing and annotation.</title>
        <authorList>
            <consortium name="The Broad Institute Genomics Platform"/>
            <consortium name="The Broad Institute Genome Sequencing Center for Infectious Disease"/>
            <person name="Wu L."/>
            <person name="Ma J."/>
        </authorList>
    </citation>
    <scope>NUCLEOTIDE SEQUENCE [LARGE SCALE GENOMIC DNA]</scope>
    <source>
        <strain evidence="3">CCUG 53252</strain>
    </source>
</reference>